<dbReference type="Gene3D" id="3.40.50.1390">
    <property type="entry name" value="Resolvase, N-terminal catalytic domain"/>
    <property type="match status" value="1"/>
</dbReference>
<gene>
    <name evidence="5" type="ORF">SDC9_59724</name>
</gene>
<dbReference type="InterPro" id="IPR050639">
    <property type="entry name" value="SSR_resolvase"/>
</dbReference>
<reference evidence="5" key="1">
    <citation type="submission" date="2019-08" db="EMBL/GenBank/DDBJ databases">
        <authorList>
            <person name="Kucharzyk K."/>
            <person name="Murdoch R.W."/>
            <person name="Higgins S."/>
            <person name="Loffler F."/>
        </authorList>
    </citation>
    <scope>NUCLEOTIDE SEQUENCE</scope>
</reference>
<comment type="caution">
    <text evidence="5">The sequence shown here is derived from an EMBL/GenBank/DDBJ whole genome shotgun (WGS) entry which is preliminary data.</text>
</comment>
<dbReference type="PROSITE" id="PS51736">
    <property type="entry name" value="RECOMBINASES_3"/>
    <property type="match status" value="1"/>
</dbReference>
<protein>
    <recommendedName>
        <fullName evidence="4">Resolvase/invertase-type recombinase catalytic domain-containing protein</fullName>
    </recommendedName>
</protein>
<dbReference type="PANTHER" id="PTHR30461">
    <property type="entry name" value="DNA-INVERTASE FROM LAMBDOID PROPHAGE"/>
    <property type="match status" value="1"/>
</dbReference>
<keyword evidence="2" id="KW-0238">DNA-binding</keyword>
<organism evidence="5">
    <name type="scientific">bioreactor metagenome</name>
    <dbReference type="NCBI Taxonomy" id="1076179"/>
    <lineage>
        <taxon>unclassified sequences</taxon>
        <taxon>metagenomes</taxon>
        <taxon>ecological metagenomes</taxon>
    </lineage>
</organism>
<dbReference type="GO" id="GO:0000150">
    <property type="term" value="F:DNA strand exchange activity"/>
    <property type="evidence" value="ECO:0007669"/>
    <property type="project" value="InterPro"/>
</dbReference>
<evidence type="ECO:0000256" key="1">
    <source>
        <dbReference type="ARBA" id="ARBA00022908"/>
    </source>
</evidence>
<proteinExistence type="predicted"/>
<evidence type="ECO:0000259" key="4">
    <source>
        <dbReference type="PROSITE" id="PS51736"/>
    </source>
</evidence>
<accession>A0A644XBT4</accession>
<dbReference type="PANTHER" id="PTHR30461:SF26">
    <property type="entry name" value="RESOLVASE HOMOLOG YNEB"/>
    <property type="match status" value="1"/>
</dbReference>
<name>A0A644XBT4_9ZZZZ</name>
<dbReference type="GO" id="GO:0003677">
    <property type="term" value="F:DNA binding"/>
    <property type="evidence" value="ECO:0007669"/>
    <property type="project" value="UniProtKB-KW"/>
</dbReference>
<dbReference type="PROSITE" id="PS00397">
    <property type="entry name" value="RECOMBINASES_1"/>
    <property type="match status" value="1"/>
</dbReference>
<dbReference type="CDD" id="cd03768">
    <property type="entry name" value="SR_ResInv"/>
    <property type="match status" value="1"/>
</dbReference>
<dbReference type="SMART" id="SM00857">
    <property type="entry name" value="Resolvase"/>
    <property type="match status" value="1"/>
</dbReference>
<sequence length="203" mass="23538">MSIYGYARVSTKEQHLDRQLAELKKYVKCDKHIYTDKQSGKDMDRPEYQLLKRAADKGDTIYISSLDRLGRNKGQIKQELEYFKAEGVRVKILDIPTTMMDIQEGQEWLLDMINNLLLEVLSTMAEQERIKIRERQAAGIAELKKRNNGKGIGRPSVECPKNFKEVYRIWKDGGITAVRAMEILGLKKNSFYKLVKEHEEGLK</sequence>
<keyword evidence="1" id="KW-0229">DNA integration</keyword>
<feature type="domain" description="Resolvase/invertase-type recombinase catalytic" evidence="4">
    <location>
        <begin position="2"/>
        <end position="147"/>
    </location>
</feature>
<dbReference type="InterPro" id="IPR006118">
    <property type="entry name" value="Recombinase_CS"/>
</dbReference>
<keyword evidence="3" id="KW-0233">DNA recombination</keyword>
<dbReference type="Pfam" id="PF00239">
    <property type="entry name" value="Resolvase"/>
    <property type="match status" value="1"/>
</dbReference>
<evidence type="ECO:0000256" key="3">
    <source>
        <dbReference type="ARBA" id="ARBA00023172"/>
    </source>
</evidence>
<evidence type="ECO:0000313" key="5">
    <source>
        <dbReference type="EMBL" id="MPM13367.1"/>
    </source>
</evidence>
<dbReference type="AlphaFoldDB" id="A0A644XBT4"/>
<dbReference type="GO" id="GO:0015074">
    <property type="term" value="P:DNA integration"/>
    <property type="evidence" value="ECO:0007669"/>
    <property type="project" value="UniProtKB-KW"/>
</dbReference>
<dbReference type="SUPFAM" id="SSF53041">
    <property type="entry name" value="Resolvase-like"/>
    <property type="match status" value="1"/>
</dbReference>
<dbReference type="InterPro" id="IPR036162">
    <property type="entry name" value="Resolvase-like_N_sf"/>
</dbReference>
<dbReference type="InterPro" id="IPR006119">
    <property type="entry name" value="Resolv_N"/>
</dbReference>
<dbReference type="EMBL" id="VSSQ01002110">
    <property type="protein sequence ID" value="MPM13367.1"/>
    <property type="molecule type" value="Genomic_DNA"/>
</dbReference>
<evidence type="ECO:0000256" key="2">
    <source>
        <dbReference type="ARBA" id="ARBA00023125"/>
    </source>
</evidence>